<dbReference type="InterPro" id="IPR020472">
    <property type="entry name" value="WD40_PAC1"/>
</dbReference>
<keyword evidence="1 3" id="KW-0853">WD repeat</keyword>
<feature type="repeat" description="WD" evidence="3">
    <location>
        <begin position="311"/>
        <end position="332"/>
    </location>
</feature>
<proteinExistence type="predicted"/>
<feature type="region of interest" description="Disordered" evidence="4">
    <location>
        <begin position="106"/>
        <end position="146"/>
    </location>
</feature>
<evidence type="ECO:0000256" key="2">
    <source>
        <dbReference type="ARBA" id="ARBA00022737"/>
    </source>
</evidence>
<evidence type="ECO:0000256" key="1">
    <source>
        <dbReference type="ARBA" id="ARBA00022574"/>
    </source>
</evidence>
<dbReference type="PRINTS" id="PR00320">
    <property type="entry name" value="GPROTEINBRPT"/>
</dbReference>
<dbReference type="PROSITE" id="PS50294">
    <property type="entry name" value="WD_REPEATS_REGION"/>
    <property type="match status" value="1"/>
</dbReference>
<gene>
    <name evidence="5" type="ORF">Val02_78510</name>
</gene>
<feature type="repeat" description="WD" evidence="3">
    <location>
        <begin position="357"/>
        <end position="378"/>
    </location>
</feature>
<dbReference type="Gene3D" id="2.130.10.10">
    <property type="entry name" value="YVTN repeat-like/Quinoprotein amine dehydrogenase"/>
    <property type="match status" value="2"/>
</dbReference>
<dbReference type="EMBL" id="BOPF01000041">
    <property type="protein sequence ID" value="GIJ50965.1"/>
    <property type="molecule type" value="Genomic_DNA"/>
</dbReference>
<evidence type="ECO:0000256" key="4">
    <source>
        <dbReference type="SAM" id="MobiDB-lite"/>
    </source>
</evidence>
<sequence>MDEISDDRARFAHRLRSLREAAGLSVRRLEVESARTPRRHGQPPVRLKRSTIADMVSRSRPVRPEPANFEVFVDTCLRVAAEQRLDLPDDLTDRAAWDDAYRQLRDHVDRHPRPESARRSRQPARLGSAPPAPDEVPAGDDATPAPQFTRRRITVLASVLLAGAAVPLTLRRFLASADDRDPGAAPGGPGGYRAAGTLLSPAIGLDNPVWSVSLGTLDGAPLAVVGRADGTVQLWNPATGAARGIPLTGHQKPVFSIALRPPIAVSASVDGTLRLWDLLTDPPASVRMGEPLAGSINSVALGTVEGATVAVTGGDDRTLRVWEVAPSRATGAVVGTRLDTEITSVAASTLHGTMMAVSGSTDGTVWLWDIAARRGVQPLGAHRAAVWAMTTGVVDGRTIAVSGSEDGEIRSWDLTAPVPGGRRLGQLRVAVKTLAIGRIGHRTVVLSGSDDGLIRVWDPATGALYGDGLTGPAKAAESIALGEVGGRPFVVAGHWDGTIWTWSP</sequence>
<feature type="repeat" description="WD" evidence="3">
    <location>
        <begin position="247"/>
        <end position="286"/>
    </location>
</feature>
<accession>A0A8J4DU59</accession>
<dbReference type="AlphaFoldDB" id="A0A8J4DU59"/>
<dbReference type="SUPFAM" id="SSF50978">
    <property type="entry name" value="WD40 repeat-like"/>
    <property type="match status" value="1"/>
</dbReference>
<dbReference type="SMART" id="SM00320">
    <property type="entry name" value="WD40"/>
    <property type="match status" value="6"/>
</dbReference>
<protein>
    <recommendedName>
        <fullName evidence="7">WD40 repeat domain-containing protein</fullName>
    </recommendedName>
</protein>
<evidence type="ECO:0000256" key="3">
    <source>
        <dbReference type="PROSITE-ProRule" id="PRU00221"/>
    </source>
</evidence>
<dbReference type="PANTHER" id="PTHR22847:SF637">
    <property type="entry name" value="WD REPEAT DOMAIN 5B"/>
    <property type="match status" value="1"/>
</dbReference>
<evidence type="ECO:0008006" key="7">
    <source>
        <dbReference type="Google" id="ProtNLM"/>
    </source>
</evidence>
<comment type="caution">
    <text evidence="5">The sequence shown here is derived from an EMBL/GenBank/DDBJ whole genome shotgun (WGS) entry which is preliminary data.</text>
</comment>
<dbReference type="Proteomes" id="UP000619260">
    <property type="component" value="Unassembled WGS sequence"/>
</dbReference>
<dbReference type="RefSeq" id="WP_203904383.1">
    <property type="nucleotide sequence ID" value="NZ_BOPF01000041.1"/>
</dbReference>
<evidence type="ECO:0000313" key="5">
    <source>
        <dbReference type="EMBL" id="GIJ50965.1"/>
    </source>
</evidence>
<dbReference type="PANTHER" id="PTHR22847">
    <property type="entry name" value="WD40 REPEAT PROTEIN"/>
    <property type="match status" value="1"/>
</dbReference>
<dbReference type="InterPro" id="IPR015943">
    <property type="entry name" value="WD40/YVTN_repeat-like_dom_sf"/>
</dbReference>
<dbReference type="Pfam" id="PF00400">
    <property type="entry name" value="WD40"/>
    <property type="match status" value="5"/>
</dbReference>
<evidence type="ECO:0000313" key="6">
    <source>
        <dbReference type="Proteomes" id="UP000619260"/>
    </source>
</evidence>
<keyword evidence="2" id="KW-0677">Repeat</keyword>
<organism evidence="5 6">
    <name type="scientific">Virgisporangium aliadipatigenens</name>
    <dbReference type="NCBI Taxonomy" id="741659"/>
    <lineage>
        <taxon>Bacteria</taxon>
        <taxon>Bacillati</taxon>
        <taxon>Actinomycetota</taxon>
        <taxon>Actinomycetes</taxon>
        <taxon>Micromonosporales</taxon>
        <taxon>Micromonosporaceae</taxon>
        <taxon>Virgisporangium</taxon>
    </lineage>
</organism>
<dbReference type="InterPro" id="IPR019775">
    <property type="entry name" value="WD40_repeat_CS"/>
</dbReference>
<feature type="compositionally biased region" description="Basic and acidic residues" evidence="4">
    <location>
        <begin position="106"/>
        <end position="118"/>
    </location>
</feature>
<name>A0A8J4DU59_9ACTN</name>
<dbReference type="PROSITE" id="PS00678">
    <property type="entry name" value="WD_REPEATS_1"/>
    <property type="match status" value="2"/>
</dbReference>
<dbReference type="InterPro" id="IPR036322">
    <property type="entry name" value="WD40_repeat_dom_sf"/>
</dbReference>
<reference evidence="5" key="1">
    <citation type="submission" date="2021-01" db="EMBL/GenBank/DDBJ databases">
        <title>Whole genome shotgun sequence of Virgisporangium aliadipatigenens NBRC 105644.</title>
        <authorList>
            <person name="Komaki H."/>
            <person name="Tamura T."/>
        </authorList>
    </citation>
    <scope>NUCLEOTIDE SEQUENCE</scope>
    <source>
        <strain evidence="5">NBRC 105644</strain>
    </source>
</reference>
<dbReference type="PROSITE" id="PS50082">
    <property type="entry name" value="WD_REPEATS_2"/>
    <property type="match status" value="4"/>
</dbReference>
<dbReference type="InterPro" id="IPR001680">
    <property type="entry name" value="WD40_rpt"/>
</dbReference>
<feature type="repeat" description="WD" evidence="3">
    <location>
        <begin position="445"/>
        <end position="458"/>
    </location>
</feature>
<keyword evidence="6" id="KW-1185">Reference proteome</keyword>